<feature type="compositionally biased region" description="Basic and acidic residues" evidence="1">
    <location>
        <begin position="560"/>
        <end position="570"/>
    </location>
</feature>
<protein>
    <submittedName>
        <fullName evidence="2">Uncharacterized protein</fullName>
    </submittedName>
</protein>
<accession>A0ABP0RQL4</accession>
<name>A0ABP0RQL4_9DINO</name>
<dbReference type="Proteomes" id="UP001642484">
    <property type="component" value="Unassembled WGS sequence"/>
</dbReference>
<evidence type="ECO:0000256" key="1">
    <source>
        <dbReference type="SAM" id="MobiDB-lite"/>
    </source>
</evidence>
<feature type="compositionally biased region" description="Polar residues" evidence="1">
    <location>
        <begin position="425"/>
        <end position="434"/>
    </location>
</feature>
<comment type="caution">
    <text evidence="2">The sequence shown here is derived from an EMBL/GenBank/DDBJ whole genome shotgun (WGS) entry which is preliminary data.</text>
</comment>
<evidence type="ECO:0000313" key="2">
    <source>
        <dbReference type="EMBL" id="CAK9102931.1"/>
    </source>
</evidence>
<feature type="region of interest" description="Disordered" evidence="1">
    <location>
        <begin position="560"/>
        <end position="581"/>
    </location>
</feature>
<reference evidence="2 3" key="1">
    <citation type="submission" date="2024-02" db="EMBL/GenBank/DDBJ databases">
        <authorList>
            <person name="Chen Y."/>
            <person name="Shah S."/>
            <person name="Dougan E. K."/>
            <person name="Thang M."/>
            <person name="Chan C."/>
        </authorList>
    </citation>
    <scope>NUCLEOTIDE SEQUENCE [LARGE SCALE GENOMIC DNA]</scope>
</reference>
<proteinExistence type="predicted"/>
<dbReference type="EMBL" id="CAXAMN010026439">
    <property type="protein sequence ID" value="CAK9102931.1"/>
    <property type="molecule type" value="Genomic_DNA"/>
</dbReference>
<sequence length="628" mass="69296">MFWVELSTYQKDHPEKTVNESDIVWENVDGIWKQGVNITTGRAGYYRRVDAQEKEVNMEVETMIDALDKKDGNEFFCLMVSEVELLSDAVDPLRAFVSHLEKQDFVIDTSLGCTLKSLTIVLKPKAHMPDDIKTAIASLQTKADSMVANADSGLAAVFQGLSQGKALLKQSRDIAEKTSKDMAFLDEASSTLQKLDEFLNDQSDSAFDFTAGLTLAHTTATSLQAFANAFALSKEDIASAHEAMEQLMLISASETNKSEDMCTKFVSPIQCEYERIIGSRKGHYDKDGCKMINDFNGLIKTLPELKDTTLAELNRFKKTLDPLVQRISKFCDSSQGLIVSVQKDVEAFGKGKGEATAYASHTFTEEKGVSHTPIAVAAAKAFTLPPPHPTESADDHSSDNSSSSDSPRDDASVPKAAPPQRESDTGMTHANNAEGSEPIMKPAVDAKTMTKTSVADILEDATKAGTSSDEVIQNKLEFLNDAEFDGLLADACDQELDKRLKRLDFWALIHCSDLKEGAGDNENWLHMRRGIVESAAQDDFLLPKTDELLMDELERRLKNKSDRERRKAEQIDQDGDASLNTKVPTVLPSGTVWDDEQGSCWQRVSFNDYCSASDSHDVFAGIPNVRRR</sequence>
<gene>
    <name evidence="2" type="ORF">CCMP2556_LOCUS48402</name>
</gene>
<feature type="region of interest" description="Disordered" evidence="1">
    <location>
        <begin position="383"/>
        <end position="443"/>
    </location>
</feature>
<evidence type="ECO:0000313" key="3">
    <source>
        <dbReference type="Proteomes" id="UP001642484"/>
    </source>
</evidence>
<keyword evidence="3" id="KW-1185">Reference proteome</keyword>
<organism evidence="2 3">
    <name type="scientific">Durusdinium trenchii</name>
    <dbReference type="NCBI Taxonomy" id="1381693"/>
    <lineage>
        <taxon>Eukaryota</taxon>
        <taxon>Sar</taxon>
        <taxon>Alveolata</taxon>
        <taxon>Dinophyceae</taxon>
        <taxon>Suessiales</taxon>
        <taxon>Symbiodiniaceae</taxon>
        <taxon>Durusdinium</taxon>
    </lineage>
</organism>